<keyword evidence="2" id="KW-1185">Reference proteome</keyword>
<accession>A0A6G0XEX0</accession>
<reference evidence="1 2" key="1">
    <citation type="submission" date="2019-07" db="EMBL/GenBank/DDBJ databases">
        <title>Genomics analysis of Aphanomyces spp. identifies a new class of oomycete effector associated with host adaptation.</title>
        <authorList>
            <person name="Gaulin E."/>
        </authorList>
    </citation>
    <scope>NUCLEOTIDE SEQUENCE [LARGE SCALE GENOMIC DNA]</scope>
    <source>
        <strain evidence="1 2">ATCC 201684</strain>
    </source>
</reference>
<dbReference type="Proteomes" id="UP000481153">
    <property type="component" value="Unassembled WGS sequence"/>
</dbReference>
<proteinExistence type="predicted"/>
<evidence type="ECO:0000313" key="1">
    <source>
        <dbReference type="EMBL" id="KAF0738624.1"/>
    </source>
</evidence>
<comment type="caution">
    <text evidence="1">The sequence shown here is derived from an EMBL/GenBank/DDBJ whole genome shotgun (WGS) entry which is preliminary data.</text>
</comment>
<gene>
    <name evidence="1" type="ORF">Ae201684_005552</name>
</gene>
<organism evidence="1 2">
    <name type="scientific">Aphanomyces euteiches</name>
    <dbReference type="NCBI Taxonomy" id="100861"/>
    <lineage>
        <taxon>Eukaryota</taxon>
        <taxon>Sar</taxon>
        <taxon>Stramenopiles</taxon>
        <taxon>Oomycota</taxon>
        <taxon>Saprolegniomycetes</taxon>
        <taxon>Saprolegniales</taxon>
        <taxon>Verrucalvaceae</taxon>
        <taxon>Aphanomyces</taxon>
    </lineage>
</organism>
<dbReference type="VEuPathDB" id="FungiDB:AeMF1_014467"/>
<name>A0A6G0XEX0_9STRA</name>
<sequence>MKRTQRAWLNLYMATHDTDKAYNNLMQLIQRFCERHGFTKQKPHKMKRNQEELEELRDQFAEVFHRRYAAYGSKDVYNVDETAVYFEMPPRTIWSIRGSNLALSAGEKHSMQMTAVLTVRGDGVKLPVLFIMRGVPGGLIENREFSTIPSDHYYVVQKNAWMDSAVWSFYLRHVLMEEIDTPSASLSIISTVTSPLSLDVLLSGSLGQRFVPFHPTRLLISNPLMLGSWRLSRVVCVTCGY</sequence>
<dbReference type="AlphaFoldDB" id="A0A6G0XEX0"/>
<protein>
    <recommendedName>
        <fullName evidence="3">DDE-1 domain-containing protein</fullName>
    </recommendedName>
</protein>
<dbReference type="EMBL" id="VJMJ01000071">
    <property type="protein sequence ID" value="KAF0738624.1"/>
    <property type="molecule type" value="Genomic_DNA"/>
</dbReference>
<evidence type="ECO:0008006" key="3">
    <source>
        <dbReference type="Google" id="ProtNLM"/>
    </source>
</evidence>
<evidence type="ECO:0000313" key="2">
    <source>
        <dbReference type="Proteomes" id="UP000481153"/>
    </source>
</evidence>